<keyword evidence="5" id="KW-1185">Reference proteome</keyword>
<comment type="similarity">
    <text evidence="1 3">Belongs to the GroES chaperonin family.</text>
</comment>
<dbReference type="Pfam" id="PF00166">
    <property type="entry name" value="Cpn10"/>
    <property type="match status" value="1"/>
</dbReference>
<dbReference type="AlphaFoldDB" id="A0A1M5DG81"/>
<dbReference type="GO" id="GO:0046872">
    <property type="term" value="F:metal ion binding"/>
    <property type="evidence" value="ECO:0007669"/>
    <property type="project" value="TreeGrafter"/>
</dbReference>
<dbReference type="PANTHER" id="PTHR10772:SF63">
    <property type="entry name" value="20 KDA CHAPERONIN, CHLOROPLASTIC"/>
    <property type="match status" value="1"/>
</dbReference>
<dbReference type="InterPro" id="IPR020818">
    <property type="entry name" value="Chaperonin_GroES"/>
</dbReference>
<dbReference type="GO" id="GO:0044183">
    <property type="term" value="F:protein folding chaperone"/>
    <property type="evidence" value="ECO:0007669"/>
    <property type="project" value="InterPro"/>
</dbReference>
<sequence>MKELQPINQNVLLELSEDTAEQKTAAGIIIPDSAQEKQEVAKVVAVSNIENAEIAPGDQVLYKKFSGTEIDFEGKKYLLVPYVDILSKVVETESI</sequence>
<protein>
    <recommendedName>
        <fullName evidence="3">10 kDa chaperonin</fullName>
    </recommendedName>
</protein>
<dbReference type="CDD" id="cd00320">
    <property type="entry name" value="cpn10"/>
    <property type="match status" value="1"/>
</dbReference>
<dbReference type="GO" id="GO:0005524">
    <property type="term" value="F:ATP binding"/>
    <property type="evidence" value="ECO:0007669"/>
    <property type="project" value="InterPro"/>
</dbReference>
<dbReference type="RefSeq" id="WP_073002818.1">
    <property type="nucleotide sequence ID" value="NZ_FQUM01000007.1"/>
</dbReference>
<dbReference type="EMBL" id="FQUM01000007">
    <property type="protein sequence ID" value="SHF65970.1"/>
    <property type="molecule type" value="Genomic_DNA"/>
</dbReference>
<dbReference type="InterPro" id="IPR011032">
    <property type="entry name" value="GroES-like_sf"/>
</dbReference>
<dbReference type="Gene3D" id="2.30.33.40">
    <property type="entry name" value="GroES chaperonin"/>
    <property type="match status" value="1"/>
</dbReference>
<keyword evidence="2 3" id="KW-0143">Chaperone</keyword>
<comment type="function">
    <text evidence="3">Together with the chaperonin GroEL, plays an essential role in assisting protein folding. The GroEL-GroES system forms a nano-cage that allows encapsulation of the non-native substrate proteins and provides a physical environment optimized to promote and accelerate protein folding. GroES binds to the apical surface of the GroEL ring, thereby capping the opening of the GroEL channel.</text>
</comment>
<evidence type="ECO:0000256" key="1">
    <source>
        <dbReference type="ARBA" id="ARBA00006975"/>
    </source>
</evidence>
<dbReference type="Proteomes" id="UP000184164">
    <property type="component" value="Unassembled WGS sequence"/>
</dbReference>
<dbReference type="InterPro" id="IPR037124">
    <property type="entry name" value="Chaperonin_GroES_sf"/>
</dbReference>
<evidence type="ECO:0000256" key="3">
    <source>
        <dbReference type="RuleBase" id="RU000535"/>
    </source>
</evidence>
<accession>A0A1M5DG81</accession>
<evidence type="ECO:0000256" key="2">
    <source>
        <dbReference type="ARBA" id="ARBA00023186"/>
    </source>
</evidence>
<proteinExistence type="inferred from homology"/>
<name>A0A1M5DG81_9BACT</name>
<dbReference type="SUPFAM" id="SSF50129">
    <property type="entry name" value="GroES-like"/>
    <property type="match status" value="1"/>
</dbReference>
<comment type="subunit">
    <text evidence="3">Heptamer of 7 subunits arranged in a ring.</text>
</comment>
<dbReference type="PRINTS" id="PR00297">
    <property type="entry name" value="CHAPERONIN10"/>
</dbReference>
<dbReference type="GO" id="GO:0051082">
    <property type="term" value="F:unfolded protein binding"/>
    <property type="evidence" value="ECO:0007669"/>
    <property type="project" value="TreeGrafter"/>
</dbReference>
<dbReference type="SMART" id="SM00883">
    <property type="entry name" value="Cpn10"/>
    <property type="match status" value="1"/>
</dbReference>
<gene>
    <name evidence="4" type="ORF">SAMN05444274_10786</name>
</gene>
<dbReference type="PANTHER" id="PTHR10772">
    <property type="entry name" value="10 KDA HEAT SHOCK PROTEIN"/>
    <property type="match status" value="1"/>
</dbReference>
<evidence type="ECO:0000313" key="4">
    <source>
        <dbReference type="EMBL" id="SHF65970.1"/>
    </source>
</evidence>
<dbReference type="STRING" id="1484053.SAMN05444274_10786"/>
<dbReference type="OrthoDB" id="9806791at2"/>
<organism evidence="4 5">
    <name type="scientific">Mariniphaga anaerophila</name>
    <dbReference type="NCBI Taxonomy" id="1484053"/>
    <lineage>
        <taxon>Bacteria</taxon>
        <taxon>Pseudomonadati</taxon>
        <taxon>Bacteroidota</taxon>
        <taxon>Bacteroidia</taxon>
        <taxon>Marinilabiliales</taxon>
        <taxon>Prolixibacteraceae</taxon>
        <taxon>Mariniphaga</taxon>
    </lineage>
</organism>
<evidence type="ECO:0000313" key="5">
    <source>
        <dbReference type="Proteomes" id="UP000184164"/>
    </source>
</evidence>
<dbReference type="GO" id="GO:0051087">
    <property type="term" value="F:protein-folding chaperone binding"/>
    <property type="evidence" value="ECO:0007669"/>
    <property type="project" value="TreeGrafter"/>
</dbReference>
<reference evidence="5" key="1">
    <citation type="submission" date="2016-11" db="EMBL/GenBank/DDBJ databases">
        <authorList>
            <person name="Varghese N."/>
            <person name="Submissions S."/>
        </authorList>
    </citation>
    <scope>NUCLEOTIDE SEQUENCE [LARGE SCALE GENOMIC DNA]</scope>
    <source>
        <strain evidence="5">DSM 26910</strain>
    </source>
</reference>